<feature type="repeat" description="WD" evidence="1">
    <location>
        <begin position="188"/>
        <end position="223"/>
    </location>
</feature>
<name>A0A8S1V982_PAROT</name>
<dbReference type="PROSITE" id="PS50082">
    <property type="entry name" value="WD_REPEATS_2"/>
    <property type="match status" value="2"/>
</dbReference>
<proteinExistence type="predicted"/>
<protein>
    <recommendedName>
        <fullName evidence="4">WD domain, G-beta repeat protein</fullName>
    </recommendedName>
</protein>
<organism evidence="2 3">
    <name type="scientific">Paramecium octaurelia</name>
    <dbReference type="NCBI Taxonomy" id="43137"/>
    <lineage>
        <taxon>Eukaryota</taxon>
        <taxon>Sar</taxon>
        <taxon>Alveolata</taxon>
        <taxon>Ciliophora</taxon>
        <taxon>Intramacronucleata</taxon>
        <taxon>Oligohymenophorea</taxon>
        <taxon>Peniculida</taxon>
        <taxon>Parameciidae</taxon>
        <taxon>Paramecium</taxon>
    </lineage>
</organism>
<feature type="repeat" description="WD" evidence="1">
    <location>
        <begin position="233"/>
        <end position="264"/>
    </location>
</feature>
<dbReference type="PANTHER" id="PTHR19920:SF0">
    <property type="entry name" value="CYTOSOLIC IRON-SULFUR PROTEIN ASSEMBLY PROTEIN CIAO1-RELATED"/>
    <property type="match status" value="1"/>
</dbReference>
<dbReference type="Pfam" id="PF00400">
    <property type="entry name" value="WD40"/>
    <property type="match status" value="3"/>
</dbReference>
<dbReference type="GO" id="GO:0016226">
    <property type="term" value="P:iron-sulfur cluster assembly"/>
    <property type="evidence" value="ECO:0007669"/>
    <property type="project" value="TreeGrafter"/>
</dbReference>
<keyword evidence="1" id="KW-0853">WD repeat</keyword>
<reference evidence="2" key="1">
    <citation type="submission" date="2021-01" db="EMBL/GenBank/DDBJ databases">
        <authorList>
            <consortium name="Genoscope - CEA"/>
            <person name="William W."/>
        </authorList>
    </citation>
    <scope>NUCLEOTIDE SEQUENCE</scope>
</reference>
<gene>
    <name evidence="2" type="ORF">POCTA_138.1.T0620003</name>
</gene>
<dbReference type="EMBL" id="CAJJDP010000061">
    <property type="protein sequence ID" value="CAD8173424.1"/>
    <property type="molecule type" value="Genomic_DNA"/>
</dbReference>
<evidence type="ECO:0008006" key="4">
    <source>
        <dbReference type="Google" id="ProtNLM"/>
    </source>
</evidence>
<dbReference type="GO" id="GO:0097361">
    <property type="term" value="C:cytosolic [4Fe-4S] assembly targeting complex"/>
    <property type="evidence" value="ECO:0007669"/>
    <property type="project" value="TreeGrafter"/>
</dbReference>
<dbReference type="OrthoDB" id="674604at2759"/>
<evidence type="ECO:0000313" key="2">
    <source>
        <dbReference type="EMBL" id="CAD8173424.1"/>
    </source>
</evidence>
<dbReference type="AlphaFoldDB" id="A0A8S1V982"/>
<dbReference type="SMART" id="SM00320">
    <property type="entry name" value="WD40"/>
    <property type="match status" value="4"/>
</dbReference>
<evidence type="ECO:0000256" key="1">
    <source>
        <dbReference type="PROSITE-ProRule" id="PRU00221"/>
    </source>
</evidence>
<keyword evidence="3" id="KW-1185">Reference proteome</keyword>
<comment type="caution">
    <text evidence="2">The sequence shown here is derived from an EMBL/GenBank/DDBJ whole genome shotgun (WGS) entry which is preliminary data.</text>
</comment>
<dbReference type="InterPro" id="IPR001680">
    <property type="entry name" value="WD40_rpt"/>
</dbReference>
<accession>A0A8S1V982</accession>
<dbReference type="PANTHER" id="PTHR19920">
    <property type="entry name" value="WD40 PROTEIN CIAO1"/>
    <property type="match status" value="1"/>
</dbReference>
<sequence length="451" mass="53097">MNKNIGIANDVYKQQLQKCNETVQNEIESSFNKIDTYLNQLFNNTSDSFNLHYERISQRQSALPILNISENTFNNLNFANQLCQDISSLIKPNINKQIKLNDKSLNEDKKQKHQDEHVQLNQQVQSIINQSDVKKFTYQIITDYSISQSNWCCAIAINKDCSILLIACNSQIKVFEFHQGITKQTQILSQHKDRVFTLNFMQKSNQFISGSEDHSIIIWQYNSVNQWISQQILYGHISYIWCLILNNNEDLIVSGSSDKSIRFWIKKNEWMCQQTITDHSNCVCGLSLNQQQNRIISCGFDKQILIMEEQGQNKQWIVIQKITVEQYGYRVCFIDNNMFIFSQYGKEQISIFEMNSINQQFEQTRDINVKCGLYDYCLFAQQYINLKCILMSKNGQYVNLIRKQQNGQFVTEQSIHFDTNYIYGRMSDDGQYLVTWDDKSEQIQIRRYKEQ</sequence>
<dbReference type="PROSITE" id="PS50294">
    <property type="entry name" value="WD_REPEATS_REGION"/>
    <property type="match status" value="2"/>
</dbReference>
<evidence type="ECO:0000313" key="3">
    <source>
        <dbReference type="Proteomes" id="UP000683925"/>
    </source>
</evidence>
<dbReference type="Proteomes" id="UP000683925">
    <property type="component" value="Unassembled WGS sequence"/>
</dbReference>
<dbReference type="OMA" id="LEIMYIN"/>